<dbReference type="Pfam" id="PF02201">
    <property type="entry name" value="SWIB"/>
    <property type="match status" value="1"/>
</dbReference>
<dbReference type="SMART" id="SM00151">
    <property type="entry name" value="SWIB"/>
    <property type="match status" value="1"/>
</dbReference>
<dbReference type="SUPFAM" id="SSF47592">
    <property type="entry name" value="SWIB/MDM2 domain"/>
    <property type="match status" value="1"/>
</dbReference>
<dbReference type="InterPro" id="IPR019835">
    <property type="entry name" value="SWIB_domain"/>
</dbReference>
<sequence>MKKELKKDTLYSNIVRMVRASKTSEKQSATPAPVAAPVEQTAAPKVVRAKKPKVEAVVAAPVTPVVESAAPVESSDVSTLASKMSEFSAKLQQIVGLFATVKNDFKTLEKTVSRDLKAAQKASSKKKRTTANRQPSGFVKPTLISNELAEFLGKTVGTEMARTAVSKEINQYIRANSLQDAANGRKINPDAKLSKLLKINKGDELTYFNLQRYMKHHFIKTGVTASA</sequence>
<protein>
    <recommendedName>
        <fullName evidence="1">DM2 domain-containing protein</fullName>
    </recommendedName>
</protein>
<proteinExistence type="predicted"/>
<dbReference type="AlphaFoldDB" id="A0A6C0HCC3"/>
<dbReference type="InterPro" id="IPR003121">
    <property type="entry name" value="SWIB_MDM2_domain"/>
</dbReference>
<dbReference type="InterPro" id="IPR036885">
    <property type="entry name" value="SWIB_MDM2_dom_sf"/>
</dbReference>
<accession>A0A6C0HCC3</accession>
<dbReference type="Gene3D" id="1.10.245.10">
    <property type="entry name" value="SWIB/MDM2 domain"/>
    <property type="match status" value="1"/>
</dbReference>
<reference evidence="2" key="1">
    <citation type="journal article" date="2020" name="Nature">
        <title>Giant virus diversity and host interactions through global metagenomics.</title>
        <authorList>
            <person name="Schulz F."/>
            <person name="Roux S."/>
            <person name="Paez-Espino D."/>
            <person name="Jungbluth S."/>
            <person name="Walsh D.A."/>
            <person name="Denef V.J."/>
            <person name="McMahon K.D."/>
            <person name="Konstantinidis K.T."/>
            <person name="Eloe-Fadrosh E.A."/>
            <person name="Kyrpides N.C."/>
            <person name="Woyke T."/>
        </authorList>
    </citation>
    <scope>NUCLEOTIDE SEQUENCE</scope>
    <source>
        <strain evidence="2">GVMAG-M-3300023179-90</strain>
    </source>
</reference>
<dbReference type="EMBL" id="MN739921">
    <property type="protein sequence ID" value="QHT77785.1"/>
    <property type="molecule type" value="Genomic_DNA"/>
</dbReference>
<dbReference type="PROSITE" id="PS51925">
    <property type="entry name" value="SWIB_MDM2"/>
    <property type="match status" value="1"/>
</dbReference>
<dbReference type="PANTHER" id="PTHR13844">
    <property type="entry name" value="SWI/SNF-RELATED MATRIX-ASSOCIATED ACTIN-DEPENDENT REGULATOR OF CHROMATIN SUBFAMILY D"/>
    <property type="match status" value="1"/>
</dbReference>
<feature type="domain" description="DM2" evidence="1">
    <location>
        <begin position="137"/>
        <end position="220"/>
    </location>
</feature>
<evidence type="ECO:0000313" key="2">
    <source>
        <dbReference type="EMBL" id="QHT77785.1"/>
    </source>
</evidence>
<dbReference type="CDD" id="cd10567">
    <property type="entry name" value="SWIB-MDM2_like"/>
    <property type="match status" value="1"/>
</dbReference>
<organism evidence="2">
    <name type="scientific">viral metagenome</name>
    <dbReference type="NCBI Taxonomy" id="1070528"/>
    <lineage>
        <taxon>unclassified sequences</taxon>
        <taxon>metagenomes</taxon>
        <taxon>organismal metagenomes</taxon>
    </lineage>
</organism>
<evidence type="ECO:0000259" key="1">
    <source>
        <dbReference type="PROSITE" id="PS51925"/>
    </source>
</evidence>
<name>A0A6C0HCC3_9ZZZZ</name>